<evidence type="ECO:0000256" key="1">
    <source>
        <dbReference type="ARBA" id="ARBA00004651"/>
    </source>
</evidence>
<accession>A0AB73T7I4</accession>
<keyword evidence="5 8" id="KW-0812">Transmembrane</keyword>
<feature type="transmembrane region" description="Helical" evidence="8">
    <location>
        <begin position="116"/>
        <end position="134"/>
    </location>
</feature>
<sequence length="460" mass="49140">MVAVKLLITFVMFALVLIALKKKINFAVALTMIGIAGIFAGGLINGTTPMEENSTGILFFDVFEYFKSVGIVSTITGAGINILTIVGYVAYMDYLKASTLFALLAARPIMRIRNKYLIAWATFVFASLLLLVIPNGTGRIALLFGTVYPILLACGVSRATAATSIFAGVMYLYGPTSANIAVGAGYMGYENFNLAEHFVRYEWPWAFGAILAGSVVFIFMARHFDKKENAQGGQAELKGKKIEELGIPKYYALFPVFPLVMMILFSGLVGKLPTLSIPCVELMCFTLVFGFVVLTSKNRTEAVNGGFEFFKSMGKTLTNILGIVIGGAMFGKAVMQIGGIGILLQPFVNAGTDINLPLFIILSTIVGLFVGVVAANNYVPMTILGPVYAAIIASSGANPDYLILTMCNVPQFAIGMSPATAHIAMTSQSSGVPIPTILKRAFLPQAVSILVYLAGACIMA</sequence>
<feature type="transmembrane region" description="Helical" evidence="8">
    <location>
        <begin position="6"/>
        <end position="21"/>
    </location>
</feature>
<evidence type="ECO:0000256" key="4">
    <source>
        <dbReference type="ARBA" id="ARBA00022475"/>
    </source>
</evidence>
<dbReference type="Proteomes" id="UP000245412">
    <property type="component" value="Unassembled WGS sequence"/>
</dbReference>
<keyword evidence="3" id="KW-0813">Transport</keyword>
<dbReference type="GO" id="GO:0005886">
    <property type="term" value="C:plasma membrane"/>
    <property type="evidence" value="ECO:0007669"/>
    <property type="project" value="UniProtKB-SubCell"/>
</dbReference>
<feature type="transmembrane region" description="Helical" evidence="8">
    <location>
        <begin position="169"/>
        <end position="189"/>
    </location>
</feature>
<dbReference type="PANTHER" id="PTHR42002:SF2">
    <property type="entry name" value="ANAEROBIC C4-DICARBOXYLATE TRANSPORTER DCUC-RELATED"/>
    <property type="match status" value="1"/>
</dbReference>
<feature type="transmembrane region" description="Helical" evidence="8">
    <location>
        <begin position="356"/>
        <end position="375"/>
    </location>
</feature>
<dbReference type="InterPro" id="IPR004669">
    <property type="entry name" value="C4_dicarb_anaerob_car"/>
</dbReference>
<keyword evidence="7 8" id="KW-0472">Membrane</keyword>
<evidence type="ECO:0000256" key="2">
    <source>
        <dbReference type="ARBA" id="ARBA00005275"/>
    </source>
</evidence>
<feature type="transmembrane region" description="Helical" evidence="8">
    <location>
        <begin position="140"/>
        <end position="157"/>
    </location>
</feature>
<feature type="transmembrane region" description="Helical" evidence="8">
    <location>
        <begin position="65"/>
        <end position="91"/>
    </location>
</feature>
<gene>
    <name evidence="9" type="ORF">C7383_10258</name>
</gene>
<dbReference type="EMBL" id="QGGY01000002">
    <property type="protein sequence ID" value="PWJ77925.1"/>
    <property type="molecule type" value="Genomic_DNA"/>
</dbReference>
<protein>
    <submittedName>
        <fullName evidence="9">Anaerobic C4-dicarboxylate transporter-like protein</fullName>
    </submittedName>
</protein>
<reference evidence="9 10" key="1">
    <citation type="submission" date="2018-05" db="EMBL/GenBank/DDBJ databases">
        <authorList>
            <person name="Goeker M."/>
            <person name="Huntemann M."/>
            <person name="Clum A."/>
            <person name="Pillay M."/>
            <person name="Palaniappan K."/>
            <person name="Varghese N."/>
            <person name="Mikhailova N."/>
            <person name="Stamatis D."/>
            <person name="Reddy T."/>
            <person name="Daum C."/>
            <person name="Shapiro N."/>
            <person name="Ivanova N."/>
            <person name="Kyrpides N."/>
            <person name="Woyke T."/>
        </authorList>
    </citation>
    <scope>NUCLEOTIDE SEQUENCE [LARGE SCALE GENOMIC DNA]</scope>
    <source>
        <strain evidence="9 10">DSM 26524</strain>
    </source>
</reference>
<dbReference type="GO" id="GO:0015556">
    <property type="term" value="F:C4-dicarboxylate transmembrane transporter activity"/>
    <property type="evidence" value="ECO:0007669"/>
    <property type="project" value="InterPro"/>
</dbReference>
<keyword evidence="6 8" id="KW-1133">Transmembrane helix</keyword>
<organism evidence="9 10">
    <name type="scientific">Murimonas intestini</name>
    <dbReference type="NCBI Taxonomy" id="1337051"/>
    <lineage>
        <taxon>Bacteria</taxon>
        <taxon>Bacillati</taxon>
        <taxon>Bacillota</taxon>
        <taxon>Clostridia</taxon>
        <taxon>Lachnospirales</taxon>
        <taxon>Lachnospiraceae</taxon>
        <taxon>Murimonas</taxon>
    </lineage>
</organism>
<feature type="transmembrane region" description="Helical" evidence="8">
    <location>
        <begin position="250"/>
        <end position="269"/>
    </location>
</feature>
<evidence type="ECO:0000256" key="5">
    <source>
        <dbReference type="ARBA" id="ARBA00022692"/>
    </source>
</evidence>
<evidence type="ECO:0000256" key="3">
    <source>
        <dbReference type="ARBA" id="ARBA00022448"/>
    </source>
</evidence>
<feature type="transmembrane region" description="Helical" evidence="8">
    <location>
        <begin position="26"/>
        <end position="45"/>
    </location>
</feature>
<comment type="caution">
    <text evidence="9">The sequence shown here is derived from an EMBL/GenBank/DDBJ whole genome shotgun (WGS) entry which is preliminary data.</text>
</comment>
<name>A0AB73T7I4_9FIRM</name>
<dbReference type="AlphaFoldDB" id="A0AB73T7I4"/>
<keyword evidence="4" id="KW-1003">Cell membrane</keyword>
<feature type="transmembrane region" description="Helical" evidence="8">
    <location>
        <begin position="317"/>
        <end position="344"/>
    </location>
</feature>
<proteinExistence type="inferred from homology"/>
<feature type="transmembrane region" description="Helical" evidence="8">
    <location>
        <begin position="201"/>
        <end position="221"/>
    </location>
</feature>
<evidence type="ECO:0000313" key="10">
    <source>
        <dbReference type="Proteomes" id="UP000245412"/>
    </source>
</evidence>
<evidence type="ECO:0000256" key="7">
    <source>
        <dbReference type="ARBA" id="ARBA00023136"/>
    </source>
</evidence>
<comment type="similarity">
    <text evidence="2">Belongs to the DcuC/DcuD transporter (TC 2.A.61) family.</text>
</comment>
<dbReference type="Pfam" id="PF03606">
    <property type="entry name" value="DcuC"/>
    <property type="match status" value="1"/>
</dbReference>
<comment type="subcellular location">
    <subcellularLocation>
        <location evidence="1">Cell membrane</location>
        <topology evidence="1">Multi-pass membrane protein</topology>
    </subcellularLocation>
</comment>
<keyword evidence="10" id="KW-1185">Reference proteome</keyword>
<dbReference type="NCBIfam" id="NF037994">
    <property type="entry name" value="DcuC_1"/>
    <property type="match status" value="1"/>
</dbReference>
<evidence type="ECO:0000313" key="9">
    <source>
        <dbReference type="EMBL" id="PWJ77925.1"/>
    </source>
</evidence>
<evidence type="ECO:0000256" key="6">
    <source>
        <dbReference type="ARBA" id="ARBA00022989"/>
    </source>
</evidence>
<feature type="transmembrane region" description="Helical" evidence="8">
    <location>
        <begin position="275"/>
        <end position="296"/>
    </location>
</feature>
<dbReference type="InterPro" id="IPR018385">
    <property type="entry name" value="C4_dicarb_anaerob_car-like"/>
</dbReference>
<evidence type="ECO:0000256" key="8">
    <source>
        <dbReference type="SAM" id="Phobius"/>
    </source>
</evidence>
<dbReference type="RefSeq" id="WP_109624879.1">
    <property type="nucleotide sequence ID" value="NZ_JANKBI010000012.1"/>
</dbReference>
<dbReference type="PANTHER" id="PTHR42002">
    <property type="entry name" value="ANAEROBIC C4-DICARBOXYLATE TRANSPORTER DCUC-RELATED"/>
    <property type="match status" value="1"/>
</dbReference>